<organism evidence="2 3">
    <name type="scientific">Hymenobacter busanensis</name>
    <dbReference type="NCBI Taxonomy" id="2607656"/>
    <lineage>
        <taxon>Bacteria</taxon>
        <taxon>Pseudomonadati</taxon>
        <taxon>Bacteroidota</taxon>
        <taxon>Cytophagia</taxon>
        <taxon>Cytophagales</taxon>
        <taxon>Hymenobacteraceae</taxon>
        <taxon>Hymenobacter</taxon>
    </lineage>
</organism>
<dbReference type="AlphaFoldDB" id="A0AA88FME1"/>
<feature type="domain" description="HRDC" evidence="1">
    <location>
        <begin position="259"/>
        <end position="340"/>
    </location>
</feature>
<dbReference type="Pfam" id="PF01612">
    <property type="entry name" value="DNA_pol_A_exo1"/>
    <property type="match status" value="1"/>
</dbReference>
<keyword evidence="3" id="KW-1185">Reference proteome</keyword>
<evidence type="ECO:0000313" key="2">
    <source>
        <dbReference type="EMBL" id="KAA9338285.1"/>
    </source>
</evidence>
<dbReference type="InterPro" id="IPR012337">
    <property type="entry name" value="RNaseH-like_sf"/>
</dbReference>
<name>A0AA88FME1_9BACT</name>
<accession>A0AA88FME1</accession>
<dbReference type="GO" id="GO:0006139">
    <property type="term" value="P:nucleobase-containing compound metabolic process"/>
    <property type="evidence" value="ECO:0007669"/>
    <property type="project" value="InterPro"/>
</dbReference>
<dbReference type="EMBL" id="VTWU01000002">
    <property type="protein sequence ID" value="KAA9338285.1"/>
    <property type="molecule type" value="Genomic_DNA"/>
</dbReference>
<evidence type="ECO:0000259" key="1">
    <source>
        <dbReference type="PROSITE" id="PS50967"/>
    </source>
</evidence>
<dbReference type="InterPro" id="IPR010997">
    <property type="entry name" value="HRDC-like_sf"/>
</dbReference>
<dbReference type="SUPFAM" id="SSF47819">
    <property type="entry name" value="HRDC-like"/>
    <property type="match status" value="1"/>
</dbReference>
<gene>
    <name evidence="2" type="ORF">F0P96_05455</name>
</gene>
<dbReference type="GO" id="GO:0003676">
    <property type="term" value="F:nucleic acid binding"/>
    <property type="evidence" value="ECO:0007669"/>
    <property type="project" value="InterPro"/>
</dbReference>
<dbReference type="PANTHER" id="PTHR47649">
    <property type="entry name" value="RIBONUCLEASE D"/>
    <property type="match status" value="1"/>
</dbReference>
<dbReference type="CDD" id="cd06142">
    <property type="entry name" value="RNaseD_exo"/>
    <property type="match status" value="1"/>
</dbReference>
<dbReference type="Gene3D" id="3.30.420.10">
    <property type="entry name" value="Ribonuclease H-like superfamily/Ribonuclease H"/>
    <property type="match status" value="1"/>
</dbReference>
<dbReference type="PROSITE" id="PS50967">
    <property type="entry name" value="HRDC"/>
    <property type="match status" value="1"/>
</dbReference>
<dbReference type="InterPro" id="IPR002562">
    <property type="entry name" value="3'-5'_exonuclease_dom"/>
</dbReference>
<dbReference type="InterPro" id="IPR051086">
    <property type="entry name" value="RNase_D-like"/>
</dbReference>
<dbReference type="Gene3D" id="1.10.150.80">
    <property type="entry name" value="HRDC domain"/>
    <property type="match status" value="1"/>
</dbReference>
<dbReference type="Pfam" id="PF00570">
    <property type="entry name" value="HRDC"/>
    <property type="match status" value="1"/>
</dbReference>
<sequence length="440" mass="50154">MPRCCFPISKSRGCGCRLLATRPEVATFTHPAAPAPICFSLRLPLPDILYLTTSDALADAVAALRSAPRIAIDLEFDDMRHRYGRNLALIQVFDGQRVYLIDPLPLPNPAQELQPLWDVLQDPAVEKIFHSCRSDILLLDELYGVHVRHITDTSVQYQLLGEADNNISLGRLVQQELGLELDKGEQKSNWLKRPLSEAQLEYAANDVIYLFELAERLTARLESLGRGQWAAEESAALEDVRYQRDDRPWMKIAGRYRISHDEMPLFRDLYQLREEVARIIDRPPYMVFANDRLAELVRDTPNGTNAWRNARGLHPELKRSPYLERLTAMSPGQYQPAPDPPTPYQERRFPSRRRLTGAAAARADQREQQLMALKTQLADNFNGYVANLVLSNRLIGEIVEQGAAEALRPWQQELLREASRRQGVDFEELARPLDVSGSRR</sequence>
<dbReference type="GO" id="GO:0000166">
    <property type="term" value="F:nucleotide binding"/>
    <property type="evidence" value="ECO:0007669"/>
    <property type="project" value="InterPro"/>
</dbReference>
<evidence type="ECO:0000313" key="3">
    <source>
        <dbReference type="Proteomes" id="UP000326380"/>
    </source>
</evidence>
<dbReference type="SMART" id="SM00474">
    <property type="entry name" value="35EXOc"/>
    <property type="match status" value="1"/>
</dbReference>
<reference evidence="2 3" key="1">
    <citation type="submission" date="2019-09" db="EMBL/GenBank/DDBJ databases">
        <title>Genome sequence of Hymenobacter sp. M3.</title>
        <authorList>
            <person name="Srinivasan S."/>
        </authorList>
    </citation>
    <scope>NUCLEOTIDE SEQUENCE [LARGE SCALE GENOMIC DNA]</scope>
    <source>
        <strain evidence="2 3">M3</strain>
    </source>
</reference>
<dbReference type="GO" id="GO:0008408">
    <property type="term" value="F:3'-5' exonuclease activity"/>
    <property type="evidence" value="ECO:0007669"/>
    <property type="project" value="InterPro"/>
</dbReference>
<dbReference type="SUPFAM" id="SSF53098">
    <property type="entry name" value="Ribonuclease H-like"/>
    <property type="match status" value="1"/>
</dbReference>
<comment type="caution">
    <text evidence="2">The sequence shown here is derived from an EMBL/GenBank/DDBJ whole genome shotgun (WGS) entry which is preliminary data.</text>
</comment>
<dbReference type="PANTHER" id="PTHR47649:SF1">
    <property type="entry name" value="RIBONUCLEASE D"/>
    <property type="match status" value="1"/>
</dbReference>
<dbReference type="Proteomes" id="UP000326380">
    <property type="component" value="Unassembled WGS sequence"/>
</dbReference>
<protein>
    <recommendedName>
        <fullName evidence="1">HRDC domain-containing protein</fullName>
    </recommendedName>
</protein>
<dbReference type="InterPro" id="IPR036397">
    <property type="entry name" value="RNaseH_sf"/>
</dbReference>
<dbReference type="InterPro" id="IPR002121">
    <property type="entry name" value="HRDC_dom"/>
</dbReference>
<proteinExistence type="predicted"/>
<dbReference type="InterPro" id="IPR044876">
    <property type="entry name" value="HRDC_dom_sf"/>
</dbReference>